<dbReference type="AlphaFoldDB" id="A0A9N9DN57"/>
<feature type="non-terminal residue" evidence="2">
    <location>
        <position position="1"/>
    </location>
</feature>
<name>A0A9N9DN57_9GLOM</name>
<protein>
    <submittedName>
        <fullName evidence="2">6176_t:CDS:1</fullName>
    </submittedName>
</protein>
<feature type="non-terminal residue" evidence="2">
    <location>
        <position position="61"/>
    </location>
</feature>
<gene>
    <name evidence="2" type="ORF">POCULU_LOCUS9434</name>
</gene>
<sequence length="61" mass="6658">ARYQEEKQQTEPEIPVSSNTESKDADVAVKTTSGNPTNKPKDPSTLKIVEALITTSENIDI</sequence>
<evidence type="ECO:0000313" key="3">
    <source>
        <dbReference type="Proteomes" id="UP000789572"/>
    </source>
</evidence>
<accession>A0A9N9DN57</accession>
<feature type="compositionally biased region" description="Basic and acidic residues" evidence="1">
    <location>
        <begin position="1"/>
        <end position="10"/>
    </location>
</feature>
<dbReference type="Proteomes" id="UP000789572">
    <property type="component" value="Unassembled WGS sequence"/>
</dbReference>
<dbReference type="EMBL" id="CAJVPJ010003534">
    <property type="protein sequence ID" value="CAG8641304.1"/>
    <property type="molecule type" value="Genomic_DNA"/>
</dbReference>
<proteinExistence type="predicted"/>
<evidence type="ECO:0000313" key="2">
    <source>
        <dbReference type="EMBL" id="CAG8641304.1"/>
    </source>
</evidence>
<reference evidence="2" key="1">
    <citation type="submission" date="2021-06" db="EMBL/GenBank/DDBJ databases">
        <authorList>
            <person name="Kallberg Y."/>
            <person name="Tangrot J."/>
            <person name="Rosling A."/>
        </authorList>
    </citation>
    <scope>NUCLEOTIDE SEQUENCE</scope>
    <source>
        <strain evidence="2">IA702</strain>
    </source>
</reference>
<keyword evidence="3" id="KW-1185">Reference proteome</keyword>
<organism evidence="2 3">
    <name type="scientific">Paraglomus occultum</name>
    <dbReference type="NCBI Taxonomy" id="144539"/>
    <lineage>
        <taxon>Eukaryota</taxon>
        <taxon>Fungi</taxon>
        <taxon>Fungi incertae sedis</taxon>
        <taxon>Mucoromycota</taxon>
        <taxon>Glomeromycotina</taxon>
        <taxon>Glomeromycetes</taxon>
        <taxon>Paraglomerales</taxon>
        <taxon>Paraglomeraceae</taxon>
        <taxon>Paraglomus</taxon>
    </lineage>
</organism>
<evidence type="ECO:0000256" key="1">
    <source>
        <dbReference type="SAM" id="MobiDB-lite"/>
    </source>
</evidence>
<comment type="caution">
    <text evidence="2">The sequence shown here is derived from an EMBL/GenBank/DDBJ whole genome shotgun (WGS) entry which is preliminary data.</text>
</comment>
<feature type="region of interest" description="Disordered" evidence="1">
    <location>
        <begin position="1"/>
        <end position="43"/>
    </location>
</feature>